<feature type="coiled-coil region" evidence="1">
    <location>
        <begin position="122"/>
        <end position="194"/>
    </location>
</feature>
<feature type="compositionally biased region" description="Basic and acidic residues" evidence="2">
    <location>
        <begin position="981"/>
        <end position="1011"/>
    </location>
</feature>
<accession>A0A0A1U1S0</accession>
<feature type="compositionally biased region" description="Polar residues" evidence="2">
    <location>
        <begin position="231"/>
        <end position="245"/>
    </location>
</feature>
<feature type="region of interest" description="Disordered" evidence="2">
    <location>
        <begin position="301"/>
        <end position="347"/>
    </location>
</feature>
<feature type="compositionally biased region" description="Basic and acidic residues" evidence="2">
    <location>
        <begin position="1102"/>
        <end position="1120"/>
    </location>
</feature>
<dbReference type="VEuPathDB" id="AmoebaDB:EIN_418480"/>
<dbReference type="Proteomes" id="UP000014680">
    <property type="component" value="Unassembled WGS sequence"/>
</dbReference>
<dbReference type="EMBL" id="KB206772">
    <property type="protein sequence ID" value="ELP87969.1"/>
    <property type="molecule type" value="Genomic_DNA"/>
</dbReference>
<dbReference type="GeneID" id="14886985"/>
<feature type="compositionally biased region" description="Low complexity" evidence="2">
    <location>
        <begin position="305"/>
        <end position="320"/>
    </location>
</feature>
<evidence type="ECO:0000313" key="4">
    <source>
        <dbReference type="EMBL" id="ELP87969.1"/>
    </source>
</evidence>
<feature type="compositionally biased region" description="Polar residues" evidence="2">
    <location>
        <begin position="277"/>
        <end position="286"/>
    </location>
</feature>
<feature type="compositionally biased region" description="Polar residues" evidence="2">
    <location>
        <begin position="573"/>
        <end position="600"/>
    </location>
</feature>
<proteinExistence type="predicted"/>
<feature type="compositionally biased region" description="Basic and acidic residues" evidence="2">
    <location>
        <begin position="321"/>
        <end position="334"/>
    </location>
</feature>
<sequence>MTTVEYLESVLKELDLSCSRQIVFNPLVINFLRSLLMYVQEAKGGALPEHPTQEAPQPLQLQRNFQDQLASLKDELTQLIDQNTSTMNLRIVTMSDTMQGLYDKVNAIETQKLLNGILSGTNTEHTTKLNALDVQLEELKGKVSILTNSLLTLKTEMSTLKAPQDELTTLNNKCEALRVQLSQVTLKVDKLNQQNNDVIHENEVPKPLFGFNQEQPQNSSDVSTNEKTKQTTDTFKPNFQFTPTIKPSVVEKKGEPKSEQKVEKKEVNVGKLEENKMNAQNKTSPSYCDKVDEIDKTVKEQTNSQTVNKTQTNQIQQTQKKQNEQLEQKDDVTPQRKSTNQMNGSYTTNVQNQENCIEKTIEVKQMLPTTQVNAQEIVTLSQTGTLPKLQPFSDTVNSPQITAQLSGWCQGKVKLLFLSDERKIDSQHVNKKIHGKKGILVMCRSESGKVFGFFSGGKVPETTEMKGKSAFVKNDWKHFVFMFEGKNQIGTKFEKKDCGDTIVWNSIGSGVFVDCRDAFAIGENFVVVGRTAFEDKYFDAVSIETLVGSQRITLNDIAIFGVEGENDSKESVQEAQEPQQSTEVESRCTQEQQNEKQILPQTKSAKFEENKSVGNSIASEAEVQLHKKLQEIISSTREQTDLALFMNDKVVTALYLSWNNQRFSSLLYDSKENGMDPQRFSKFLSCIANTIIAVQTTSGLIFGIYNQTKAPQFSTRKATIEGDTNHFAFVFSTSKVGARFKTKSPPQVGFIGDMNDVMFQVGSSLIVFQDGRIVISDEFNKLYDGDMSNEEMVGGATEGLKLQRLVVMVTSTSEAVISRALSYKSSVIKQEKESERKEAEMARIQKEREEKARRQREEAERKRVEDEQMRVLEEAARKEEERRVQLETERKNKMAEEKRKQLAEEQRKVNEEKERQRVIEAEQRRKEKEDMEKVKAAEAEAKRITEEKERQEKEAAEQKRIEEERLNNERKQLEAAFIEQENERKRLEDERRRTEDLENEKREKEKFEKEKQKIERERLEKFATTPEDVLAKMEIDTKKQADKLMESSDGVEIIEGEESCSDSSSENYEICEMENSDDGAIVEENLSESGNDDTPENTSKPIIKEATDDSDEWKGGEKPKKEGYTGKEWLKMYKQGKDFMFNKTINSKDRIMTALANKKALRMLSGAIVFKMCKKIYDTTHNKFSTQAFNAAIAGKKSIMVIVQTEGCVFGCYNESDGLPRVVKRETPIIANKAFVFSLVNRLGEPFLVEKKTNSSFYLHNTDDNGIVSFDCCFTIKKDKKIYVQNKKWSECYNTKFDSGILTGATFPVVADMERLVVFEWN</sequence>
<evidence type="ECO:0000256" key="2">
    <source>
        <dbReference type="SAM" id="MobiDB-lite"/>
    </source>
</evidence>
<feature type="region of interest" description="Disordered" evidence="2">
    <location>
        <begin position="1085"/>
        <end position="1120"/>
    </location>
</feature>
<evidence type="ECO:0000259" key="3">
    <source>
        <dbReference type="Pfam" id="PF07534"/>
    </source>
</evidence>
<dbReference type="KEGG" id="eiv:EIN_418480"/>
<feature type="compositionally biased region" description="Polar residues" evidence="2">
    <location>
        <begin position="335"/>
        <end position="347"/>
    </location>
</feature>
<feature type="region of interest" description="Disordered" evidence="2">
    <location>
        <begin position="568"/>
        <end position="600"/>
    </location>
</feature>
<feature type="region of interest" description="Disordered" evidence="2">
    <location>
        <begin position="828"/>
        <end position="1011"/>
    </location>
</feature>
<gene>
    <name evidence="4" type="ORF">EIN_418480</name>
</gene>
<feature type="compositionally biased region" description="Basic and acidic residues" evidence="2">
    <location>
        <begin position="829"/>
        <end position="973"/>
    </location>
</feature>
<feature type="domain" description="TLDc" evidence="3">
    <location>
        <begin position="646"/>
        <end position="784"/>
    </location>
</feature>
<feature type="region of interest" description="Disordered" evidence="2">
    <location>
        <begin position="208"/>
        <end position="288"/>
    </location>
</feature>
<protein>
    <recommendedName>
        <fullName evidence="3">TLDc domain-containing protein</fullName>
    </recommendedName>
</protein>
<dbReference type="RefSeq" id="XP_004254740.1">
    <property type="nucleotide sequence ID" value="XM_004254692.1"/>
</dbReference>
<name>A0A0A1U1S0_ENTIV</name>
<feature type="compositionally biased region" description="Basic and acidic residues" evidence="2">
    <location>
        <begin position="249"/>
        <end position="276"/>
    </location>
</feature>
<keyword evidence="5" id="KW-1185">Reference proteome</keyword>
<dbReference type="InterPro" id="IPR006571">
    <property type="entry name" value="TLDc_dom"/>
</dbReference>
<reference evidence="4 5" key="1">
    <citation type="submission" date="2012-10" db="EMBL/GenBank/DDBJ databases">
        <authorList>
            <person name="Zafar N."/>
            <person name="Inman J."/>
            <person name="Hall N."/>
            <person name="Lorenzi H."/>
            <person name="Caler E."/>
        </authorList>
    </citation>
    <scope>NUCLEOTIDE SEQUENCE [LARGE SCALE GENOMIC DNA]</scope>
    <source>
        <strain evidence="4 5">IP1</strain>
    </source>
</reference>
<evidence type="ECO:0000256" key="1">
    <source>
        <dbReference type="SAM" id="Coils"/>
    </source>
</evidence>
<keyword evidence="1" id="KW-0175">Coiled coil</keyword>
<organism evidence="4 5">
    <name type="scientific">Entamoeba invadens IP1</name>
    <dbReference type="NCBI Taxonomy" id="370355"/>
    <lineage>
        <taxon>Eukaryota</taxon>
        <taxon>Amoebozoa</taxon>
        <taxon>Evosea</taxon>
        <taxon>Archamoebae</taxon>
        <taxon>Mastigamoebida</taxon>
        <taxon>Entamoebidae</taxon>
        <taxon>Entamoeba</taxon>
    </lineage>
</organism>
<evidence type="ECO:0000313" key="5">
    <source>
        <dbReference type="Proteomes" id="UP000014680"/>
    </source>
</evidence>
<dbReference type="Pfam" id="PF07534">
    <property type="entry name" value="TLD"/>
    <property type="match status" value="1"/>
</dbReference>
<feature type="region of interest" description="Disordered" evidence="2">
    <location>
        <begin position="1041"/>
        <end position="1066"/>
    </location>
</feature>
<feature type="compositionally biased region" description="Polar residues" evidence="2">
    <location>
        <begin position="212"/>
        <end position="223"/>
    </location>
</feature>